<evidence type="ECO:0000256" key="3">
    <source>
        <dbReference type="SAM" id="SignalP"/>
    </source>
</evidence>
<evidence type="ECO:0000313" key="4">
    <source>
        <dbReference type="EMBL" id="CAG8675936.1"/>
    </source>
</evidence>
<dbReference type="InterPro" id="IPR050271">
    <property type="entry name" value="UDP-glycosyltransferase"/>
</dbReference>
<evidence type="ECO:0000256" key="2">
    <source>
        <dbReference type="ARBA" id="ARBA00022679"/>
    </source>
</evidence>
<dbReference type="InterPro" id="IPR002213">
    <property type="entry name" value="UDP_glucos_trans"/>
</dbReference>
<dbReference type="EMBL" id="CAJVQB010006037">
    <property type="protein sequence ID" value="CAG8675936.1"/>
    <property type="molecule type" value="Genomic_DNA"/>
</dbReference>
<proteinExistence type="predicted"/>
<feature type="chain" id="PRO_5046531567" evidence="3">
    <location>
        <begin position="27"/>
        <end position="797"/>
    </location>
</feature>
<comment type="caution">
    <text evidence="4">The sequence shown here is derived from an EMBL/GenBank/DDBJ whole genome shotgun (WGS) entry which is preliminary data.</text>
</comment>
<keyword evidence="3" id="KW-0732">Signal</keyword>
<dbReference type="SUPFAM" id="SSF53756">
    <property type="entry name" value="UDP-Glycosyltransferase/glycogen phosphorylase"/>
    <property type="match status" value="1"/>
</dbReference>
<dbReference type="InterPro" id="IPR011009">
    <property type="entry name" value="Kinase-like_dom_sf"/>
</dbReference>
<evidence type="ECO:0000313" key="5">
    <source>
        <dbReference type="Proteomes" id="UP000789901"/>
    </source>
</evidence>
<dbReference type="PANTHER" id="PTHR48043:SF145">
    <property type="entry name" value="FI06409P-RELATED"/>
    <property type="match status" value="1"/>
</dbReference>
<reference evidence="4 5" key="1">
    <citation type="submission" date="2021-06" db="EMBL/GenBank/DDBJ databases">
        <authorList>
            <person name="Kallberg Y."/>
            <person name="Tangrot J."/>
            <person name="Rosling A."/>
        </authorList>
    </citation>
    <scope>NUCLEOTIDE SEQUENCE [LARGE SCALE GENOMIC DNA]</scope>
    <source>
        <strain evidence="4 5">120-4 pot B 10/14</strain>
    </source>
</reference>
<keyword evidence="5" id="KW-1185">Reference proteome</keyword>
<feature type="signal peptide" evidence="3">
    <location>
        <begin position="1"/>
        <end position="26"/>
    </location>
</feature>
<gene>
    <name evidence="4" type="ORF">GMARGA_LOCUS10690</name>
</gene>
<name>A0ABN7UUT5_GIGMA</name>
<accession>A0ABN7UUT5</accession>
<keyword evidence="2" id="KW-0808">Transferase</keyword>
<sequence>MSPKYSLLAFWHIAMLIFFSINVTFGSEHLSEFIQLSSSSDRSNMPKNIIAASFAGGTNHLVPLLEICKILKDRGYNVPFLIFNSYCTPGNFTAKSVSYNSIPQITVDVLDMGEVYSTFEEDLIKMDHIKTYSAITSYASSVYVKFYNIYKQIAEEVNVDLFFCDYMLNFACFDIAWKLGKPVVGIASMLGYITNLPPYRSDPLMGCHVTMENESFYNRFICIIKPLKFLLNSAPLGEVNSQREKVGVDPCWDFRGRISNILILTDNFYGFEIPMALPPLHQEIGPILPDTFPNLTPTLNSFLETHPRTIYFALGSIMQTTPKNIITLLKSFVELIDQNVIDGVIWASVKTNTSKLFSANDNINVSAILNNDYPHIHIVKYAPQFAILSHENTKMFLSHGGASSCHESIYTATPMLVLPMFGDQLGNAEKLEVFGMALRLTPINLEITDVISKIKKLLNEESFKKNAERLQFLAKINSKRKYRGADMIEVVMNAAKFEGVEDENGKLRIDNNVLLKEWITPDSRMGFIRGSYLDVYGKCPRCERENDYENWCRSCAVDIYFSELPKDIFGHLIQPKNEREKISSRLFYKVLEVLKTFSRGITSFFEYIPIERFQNIEYLARGGFGVIYKAKWLDGEIENINFIKNTIKRKASHFVALKVIEDNVNKLFALLCANAFDFGVKVFGFTFSDTSLTIIMRLYEENARSLIARDYWKLPWVKKGFSLYDDDTLTISDFGLHQFLSLENEQTTNIFYVKKRHGWSLNYPQDMIQKLDNTYGSYFSKVAVVNSMHLIVASLKD</sequence>
<dbReference type="CDD" id="cd03784">
    <property type="entry name" value="GT1_Gtf-like"/>
    <property type="match status" value="1"/>
</dbReference>
<evidence type="ECO:0000256" key="1">
    <source>
        <dbReference type="ARBA" id="ARBA00022676"/>
    </source>
</evidence>
<keyword evidence="1" id="KW-0328">Glycosyltransferase</keyword>
<protein>
    <submittedName>
        <fullName evidence="4">45202_t:CDS:1</fullName>
    </submittedName>
</protein>
<dbReference type="Pfam" id="PF00201">
    <property type="entry name" value="UDPGT"/>
    <property type="match status" value="1"/>
</dbReference>
<dbReference type="PANTHER" id="PTHR48043">
    <property type="entry name" value="EG:EG0003.4 PROTEIN-RELATED"/>
    <property type="match status" value="1"/>
</dbReference>
<dbReference type="Gene3D" id="3.40.50.2000">
    <property type="entry name" value="Glycogen Phosphorylase B"/>
    <property type="match status" value="1"/>
</dbReference>
<dbReference type="Proteomes" id="UP000789901">
    <property type="component" value="Unassembled WGS sequence"/>
</dbReference>
<dbReference type="SUPFAM" id="SSF56112">
    <property type="entry name" value="Protein kinase-like (PK-like)"/>
    <property type="match status" value="1"/>
</dbReference>
<organism evidence="4 5">
    <name type="scientific">Gigaspora margarita</name>
    <dbReference type="NCBI Taxonomy" id="4874"/>
    <lineage>
        <taxon>Eukaryota</taxon>
        <taxon>Fungi</taxon>
        <taxon>Fungi incertae sedis</taxon>
        <taxon>Mucoromycota</taxon>
        <taxon>Glomeromycotina</taxon>
        <taxon>Glomeromycetes</taxon>
        <taxon>Diversisporales</taxon>
        <taxon>Gigasporaceae</taxon>
        <taxon>Gigaspora</taxon>
    </lineage>
</organism>